<evidence type="ECO:0000259" key="11">
    <source>
        <dbReference type="PROSITE" id="PS51715"/>
    </source>
</evidence>
<dbReference type="Proteomes" id="UP001212997">
    <property type="component" value="Unassembled WGS sequence"/>
</dbReference>
<dbReference type="GO" id="GO:0016320">
    <property type="term" value="P:endoplasmic reticulum membrane fusion"/>
    <property type="evidence" value="ECO:0007669"/>
    <property type="project" value="TreeGrafter"/>
</dbReference>
<dbReference type="GO" id="GO:0003924">
    <property type="term" value="F:GTPase activity"/>
    <property type="evidence" value="ECO:0007669"/>
    <property type="project" value="UniProtKB-UniRule"/>
</dbReference>
<dbReference type="InterPro" id="IPR030386">
    <property type="entry name" value="G_GB1_RHD3_dom"/>
</dbReference>
<dbReference type="CDD" id="cd01851">
    <property type="entry name" value="GBP"/>
    <property type="match status" value="1"/>
</dbReference>
<dbReference type="InterPro" id="IPR008803">
    <property type="entry name" value="RHD3/Sey1"/>
</dbReference>
<dbReference type="AlphaFoldDB" id="A0AAD5YFW0"/>
<comment type="caution">
    <text evidence="12">The sequence shown here is derived from an EMBL/GenBank/DDBJ whole genome shotgun (WGS) entry which is preliminary data.</text>
</comment>
<evidence type="ECO:0000256" key="7">
    <source>
        <dbReference type="ARBA" id="ARBA00023136"/>
    </source>
</evidence>
<evidence type="ECO:0000256" key="5">
    <source>
        <dbReference type="ARBA" id="ARBA00022989"/>
    </source>
</evidence>
<name>A0AAD5YFW0_9APHY</name>
<dbReference type="GO" id="GO:0005789">
    <property type="term" value="C:endoplasmic reticulum membrane"/>
    <property type="evidence" value="ECO:0007669"/>
    <property type="project" value="UniProtKB-SubCell"/>
</dbReference>
<feature type="domain" description="GB1/RHD3-type G" evidence="11">
    <location>
        <begin position="73"/>
        <end position="293"/>
    </location>
</feature>
<dbReference type="Pfam" id="PF20428">
    <property type="entry name" value="Sey1_3HB"/>
    <property type="match status" value="1"/>
</dbReference>
<dbReference type="InterPro" id="IPR046758">
    <property type="entry name" value="Sey1/RHD3-like_3HB"/>
</dbReference>
<sequence>MTTTVSRPPNGLSIPIHDAGAASISKPTLNGRQPNGDAAKEPSSERVQIIDDEKRFTAELTPQLTRWGLQDAGFDYDIVAVFGSQSTGKSTLLNRLFGTNFDVMDEAKRQQTTKGIWMCRGKGMNVMVMDVEGTDGRERGEDQDFERKSALFSLASSEVLIVNLWEHQVGLYQGANMGLLKTVFEVNLHLFGKKTADGRNQRTLLLFVIRDHIGTTPLENLQTTLTADMQKIWESLSKPPELKDRQLSDYFDLSFSALPHKVLATDKFESEILNLRKRFVDKSRDDYVFKPAYHKRIPADGVAFYMEGIWEQVQNNKDLDLPTQQELLAQFRCDEIAAAALSEFNEQAKPQRRPIETGKVVDGLGGMMKGWRSGTLARYDRDASRYHQGVYKRKRADLVKVLDSTLEPLFVGQLKNLHKLNLGGFKKALSDGMKGESYNFADVVKAAKARCEKKFLEAAQEALVEDTDWSYDEEYGLLKEEMKSVADQCRKDETKKMVNLIERNFKRQISEPVEVHLNKPSLDMWDNVLTVFRDTLEKAESAYLNKAQSPLSPLTYVYVPSNLIFVAGFNCTEEENTTSLATLRKRAWLALRAKVDEQTGELSFLGKLRTHFEERFRYDEQGVPRVWKPEDDIDSAFKKAKDHTLELIPLYSKIAPVDSSLEYTLPSDADDSLASDNTEEFDFAETLIVFSETKSLDLGNRFRKDADAYYVEAKRSTVASVAQIPYWMYGVLVVLGWNEAMLVLFNPLYFFTLLILLVSSYIIIQLGLTGPLFQVAKTVGGEVQRQVHDRLQEHFTPPPETVRARPTRSRTNSSDSEIRRRQY</sequence>
<keyword evidence="7 8" id="KW-0472">Membrane</keyword>
<evidence type="ECO:0000313" key="13">
    <source>
        <dbReference type="Proteomes" id="UP001212997"/>
    </source>
</evidence>
<feature type="region of interest" description="Disordered" evidence="9">
    <location>
        <begin position="794"/>
        <end position="823"/>
    </location>
</feature>
<keyword evidence="3 8" id="KW-0378">Hydrolase</keyword>
<dbReference type="InterPro" id="IPR027417">
    <property type="entry name" value="P-loop_NTPase"/>
</dbReference>
<evidence type="ECO:0000313" key="12">
    <source>
        <dbReference type="EMBL" id="KAJ3486432.1"/>
    </source>
</evidence>
<feature type="region of interest" description="Disordered" evidence="9">
    <location>
        <begin position="1"/>
        <end position="45"/>
    </location>
</feature>
<feature type="topological domain" description="Cytoplasmic" evidence="8">
    <location>
        <begin position="769"/>
        <end position="823"/>
    </location>
</feature>
<dbReference type="HAMAP" id="MF_03109">
    <property type="entry name" value="Sey1"/>
    <property type="match status" value="1"/>
</dbReference>
<keyword evidence="2 8" id="KW-0547">Nucleotide-binding</keyword>
<dbReference type="EMBL" id="JANAWD010000121">
    <property type="protein sequence ID" value="KAJ3486432.1"/>
    <property type="molecule type" value="Genomic_DNA"/>
</dbReference>
<feature type="topological domain" description="Cytoplasmic" evidence="8">
    <location>
        <begin position="1"/>
        <end position="723"/>
    </location>
</feature>
<proteinExistence type="inferred from homology"/>
<keyword evidence="6 8" id="KW-0342">GTP-binding</keyword>
<feature type="transmembrane region" description="Helical" evidence="10">
    <location>
        <begin position="750"/>
        <end position="768"/>
    </location>
</feature>
<dbReference type="PANTHER" id="PTHR45923">
    <property type="entry name" value="PROTEIN SEY1"/>
    <property type="match status" value="1"/>
</dbReference>
<evidence type="ECO:0000256" key="1">
    <source>
        <dbReference type="ARBA" id="ARBA00022692"/>
    </source>
</evidence>
<evidence type="ECO:0000256" key="9">
    <source>
        <dbReference type="SAM" id="MobiDB-lite"/>
    </source>
</evidence>
<dbReference type="PROSITE" id="PS51715">
    <property type="entry name" value="G_GB1_RHD3"/>
    <property type="match status" value="1"/>
</dbReference>
<feature type="transmembrane region" description="Helical" evidence="10">
    <location>
        <begin position="726"/>
        <end position="745"/>
    </location>
</feature>
<evidence type="ECO:0000256" key="3">
    <source>
        <dbReference type="ARBA" id="ARBA00022801"/>
    </source>
</evidence>
<evidence type="ECO:0000256" key="6">
    <source>
        <dbReference type="ARBA" id="ARBA00023134"/>
    </source>
</evidence>
<comment type="subcellular location">
    <subcellularLocation>
        <location evidence="8">Endoplasmic reticulum membrane</location>
        <topology evidence="8">Multi-pass membrane protein</topology>
    </subcellularLocation>
    <text evidence="8">Enriched in the cortical ER. Concentrated in punctae along the ER tubules.</text>
</comment>
<feature type="binding site" evidence="8">
    <location>
        <begin position="83"/>
        <end position="90"/>
    </location>
    <ligand>
        <name>GTP</name>
        <dbReference type="ChEBI" id="CHEBI:37565"/>
    </ligand>
</feature>
<dbReference type="FunFam" id="3.40.50.300:FF:000727">
    <property type="entry name" value="Protein SEY1 homolog"/>
    <property type="match status" value="1"/>
</dbReference>
<evidence type="ECO:0000256" key="10">
    <source>
        <dbReference type="SAM" id="Phobius"/>
    </source>
</evidence>
<reference evidence="12" key="1">
    <citation type="submission" date="2022-07" db="EMBL/GenBank/DDBJ databases">
        <title>Genome Sequence of Physisporinus lineatus.</title>
        <authorList>
            <person name="Buettner E."/>
        </authorList>
    </citation>
    <scope>NUCLEOTIDE SEQUENCE</scope>
    <source>
        <strain evidence="12">VT162</strain>
    </source>
</reference>
<feature type="topological domain" description="Lumenal" evidence="8">
    <location>
        <begin position="745"/>
        <end position="747"/>
    </location>
</feature>
<dbReference type="GO" id="GO:0005525">
    <property type="term" value="F:GTP binding"/>
    <property type="evidence" value="ECO:0007669"/>
    <property type="project" value="UniProtKB-UniRule"/>
</dbReference>
<dbReference type="Pfam" id="PF05879">
    <property type="entry name" value="RHD3_GTPase"/>
    <property type="match status" value="1"/>
</dbReference>
<evidence type="ECO:0000256" key="4">
    <source>
        <dbReference type="ARBA" id="ARBA00022824"/>
    </source>
</evidence>
<keyword evidence="4 8" id="KW-0256">Endoplasmic reticulum</keyword>
<keyword evidence="5 8" id="KW-1133">Transmembrane helix</keyword>
<dbReference type="PANTHER" id="PTHR45923:SF2">
    <property type="entry name" value="PROTEIN SEY1"/>
    <property type="match status" value="1"/>
</dbReference>
<organism evidence="12 13">
    <name type="scientific">Meripilus lineatus</name>
    <dbReference type="NCBI Taxonomy" id="2056292"/>
    <lineage>
        <taxon>Eukaryota</taxon>
        <taxon>Fungi</taxon>
        <taxon>Dikarya</taxon>
        <taxon>Basidiomycota</taxon>
        <taxon>Agaricomycotina</taxon>
        <taxon>Agaricomycetes</taxon>
        <taxon>Polyporales</taxon>
        <taxon>Meripilaceae</taxon>
        <taxon>Meripilus</taxon>
    </lineage>
</organism>
<protein>
    <recommendedName>
        <fullName evidence="11">GB1/RHD3-type G domain-containing protein</fullName>
    </recommendedName>
</protein>
<dbReference type="SUPFAM" id="SSF52540">
    <property type="entry name" value="P-loop containing nucleoside triphosphate hydrolases"/>
    <property type="match status" value="1"/>
</dbReference>
<gene>
    <name evidence="8" type="primary">SEY1</name>
    <name evidence="12" type="ORF">NLI96_g4242</name>
</gene>
<keyword evidence="13" id="KW-1185">Reference proteome</keyword>
<evidence type="ECO:0000256" key="2">
    <source>
        <dbReference type="ARBA" id="ARBA00022741"/>
    </source>
</evidence>
<dbReference type="Gene3D" id="3.40.50.300">
    <property type="entry name" value="P-loop containing nucleotide triphosphate hydrolases"/>
    <property type="match status" value="1"/>
</dbReference>
<evidence type="ECO:0000256" key="8">
    <source>
        <dbReference type="HAMAP-Rule" id="MF_03109"/>
    </source>
</evidence>
<keyword evidence="1 8" id="KW-0812">Transmembrane</keyword>
<comment type="similarity">
    <text evidence="8">Belongs to the TRAFAC class dynamin-like GTPase superfamily. GB1/RHD3 GTPase family. RHD3 subfamily.</text>
</comment>
<accession>A0AAD5YFW0</accession>